<sequence length="323" mass="35075">MTLASTSVRPGYRPYCVTVADVTRLTPHFVRVAFEGPDLTDFGTAGVDQRVKVLLPHADGTVTDIGQDAGAGDWYARWRALPDERRNPFRTYTVRGIDPVARRLTVDFVLHDPAGPAGRWAWAASVGQNLVIVGPDERSPDRAIGLDWRPGPARRVLLAGDETAAPAICSILESLAEDLDSTVSAGDAFIEVPSAADILPVRVPAGVRLTWLARDRHPHATVSRGPAAHGAPLTAAVTAWEARGAVDLDDARTAEAQDVPDIDVDTETLWDSPDAADGDFYAWIAGEAATVKRIRRMLVQECGIDRRRVAFMGYWRLGQAERQ</sequence>
<accession>A0A0B2A5M2</accession>
<dbReference type="Proteomes" id="UP000031030">
    <property type="component" value="Unassembled WGS sequence"/>
</dbReference>
<dbReference type="OrthoDB" id="3291337at2"/>
<keyword evidence="3" id="KW-1185">Reference proteome</keyword>
<reference evidence="2 3" key="1">
    <citation type="submission" date="2014-11" db="EMBL/GenBank/DDBJ databases">
        <title>Genome sequence of Microbacterium mangrovi MUSC 115(T).</title>
        <authorList>
            <person name="Lee L.-H."/>
        </authorList>
    </citation>
    <scope>NUCLEOTIDE SEQUENCE [LARGE SCALE GENOMIC DNA]</scope>
    <source>
        <strain evidence="2 3">MUSC 115</strain>
    </source>
</reference>
<evidence type="ECO:0000259" key="1">
    <source>
        <dbReference type="PROSITE" id="PS51384"/>
    </source>
</evidence>
<organism evidence="2 3">
    <name type="scientific">Microbacterium mangrovi</name>
    <dbReference type="NCBI Taxonomy" id="1348253"/>
    <lineage>
        <taxon>Bacteria</taxon>
        <taxon>Bacillati</taxon>
        <taxon>Actinomycetota</taxon>
        <taxon>Actinomycetes</taxon>
        <taxon>Micrococcales</taxon>
        <taxon>Microbacteriaceae</taxon>
        <taxon>Microbacterium</taxon>
    </lineage>
</organism>
<dbReference type="STRING" id="1348253.LK09_13470"/>
<dbReference type="InterPro" id="IPR039261">
    <property type="entry name" value="FNR_nucleotide-bd"/>
</dbReference>
<feature type="domain" description="FAD-binding FR-type" evidence="1">
    <location>
        <begin position="12"/>
        <end position="142"/>
    </location>
</feature>
<dbReference type="InterPro" id="IPR039374">
    <property type="entry name" value="SIP_fam"/>
</dbReference>
<dbReference type="Gene3D" id="2.40.30.10">
    <property type="entry name" value="Translation factors"/>
    <property type="match status" value="1"/>
</dbReference>
<evidence type="ECO:0000313" key="3">
    <source>
        <dbReference type="Proteomes" id="UP000031030"/>
    </source>
</evidence>
<proteinExistence type="predicted"/>
<dbReference type="InterPro" id="IPR017938">
    <property type="entry name" value="Riboflavin_synthase-like_b-brl"/>
</dbReference>
<dbReference type="GO" id="GO:0016491">
    <property type="term" value="F:oxidoreductase activity"/>
    <property type="evidence" value="ECO:0007669"/>
    <property type="project" value="InterPro"/>
</dbReference>
<protein>
    <recommendedName>
        <fullName evidence="1">FAD-binding FR-type domain-containing protein</fullName>
    </recommendedName>
</protein>
<comment type="caution">
    <text evidence="2">The sequence shown here is derived from an EMBL/GenBank/DDBJ whole genome shotgun (WGS) entry which is preliminary data.</text>
</comment>
<dbReference type="PROSITE" id="PS51384">
    <property type="entry name" value="FAD_FR"/>
    <property type="match status" value="1"/>
</dbReference>
<dbReference type="Gene3D" id="3.40.50.80">
    <property type="entry name" value="Nucleotide-binding domain of ferredoxin-NADP reductase (FNR) module"/>
    <property type="match status" value="1"/>
</dbReference>
<dbReference type="PANTHER" id="PTHR30157">
    <property type="entry name" value="FERRIC REDUCTASE, NADPH-DEPENDENT"/>
    <property type="match status" value="1"/>
</dbReference>
<dbReference type="EMBL" id="JTDK01000012">
    <property type="protein sequence ID" value="KHK96858.1"/>
    <property type="molecule type" value="Genomic_DNA"/>
</dbReference>
<dbReference type="AlphaFoldDB" id="A0A0B2A5M2"/>
<gene>
    <name evidence="2" type="ORF">LK09_13470</name>
</gene>
<dbReference type="InterPro" id="IPR017927">
    <property type="entry name" value="FAD-bd_FR_type"/>
</dbReference>
<evidence type="ECO:0000313" key="2">
    <source>
        <dbReference type="EMBL" id="KHK96858.1"/>
    </source>
</evidence>
<dbReference type="InterPro" id="IPR007037">
    <property type="entry name" value="SIP_rossman_dom"/>
</dbReference>
<dbReference type="SUPFAM" id="SSF63380">
    <property type="entry name" value="Riboflavin synthase domain-like"/>
    <property type="match status" value="1"/>
</dbReference>
<dbReference type="Pfam" id="PF04954">
    <property type="entry name" value="SIP"/>
    <property type="match status" value="1"/>
</dbReference>
<dbReference type="CDD" id="cd06193">
    <property type="entry name" value="siderophore_interacting"/>
    <property type="match status" value="1"/>
</dbReference>
<name>A0A0B2A5M2_9MICO</name>
<dbReference type="RefSeq" id="WP_039400386.1">
    <property type="nucleotide sequence ID" value="NZ_JTDK01000012.1"/>
</dbReference>
<dbReference type="InterPro" id="IPR013113">
    <property type="entry name" value="SIP_FAD-bd"/>
</dbReference>
<dbReference type="PANTHER" id="PTHR30157:SF0">
    <property type="entry name" value="NADPH-DEPENDENT FERRIC-CHELATE REDUCTASE"/>
    <property type="match status" value="1"/>
</dbReference>
<dbReference type="Pfam" id="PF08021">
    <property type="entry name" value="FAD_binding_9"/>
    <property type="match status" value="1"/>
</dbReference>